<evidence type="ECO:0000313" key="8">
    <source>
        <dbReference type="EMBL" id="PWW73102.1"/>
    </source>
</evidence>
<organism evidence="8 9">
    <name type="scientific">Tuber magnatum</name>
    <name type="common">white Piedmont truffle</name>
    <dbReference type="NCBI Taxonomy" id="42249"/>
    <lineage>
        <taxon>Eukaryota</taxon>
        <taxon>Fungi</taxon>
        <taxon>Dikarya</taxon>
        <taxon>Ascomycota</taxon>
        <taxon>Pezizomycotina</taxon>
        <taxon>Pezizomycetes</taxon>
        <taxon>Pezizales</taxon>
        <taxon>Tuberaceae</taxon>
        <taxon>Tuber</taxon>
    </lineage>
</organism>
<keyword evidence="9" id="KW-1185">Reference proteome</keyword>
<evidence type="ECO:0000256" key="3">
    <source>
        <dbReference type="ARBA" id="ARBA00022741"/>
    </source>
</evidence>
<dbReference type="PROSITE" id="PS50011">
    <property type="entry name" value="PROTEIN_KINASE_DOM"/>
    <property type="match status" value="1"/>
</dbReference>
<dbReference type="AlphaFoldDB" id="A0A317SFG8"/>
<proteinExistence type="predicted"/>
<dbReference type="GO" id="GO:0004674">
    <property type="term" value="F:protein serine/threonine kinase activity"/>
    <property type="evidence" value="ECO:0007669"/>
    <property type="project" value="UniProtKB-EC"/>
</dbReference>
<feature type="region of interest" description="Disordered" evidence="6">
    <location>
        <begin position="312"/>
        <end position="342"/>
    </location>
</feature>
<dbReference type="STRING" id="42249.A0A317SFG8"/>
<feature type="compositionally biased region" description="Basic residues" evidence="6">
    <location>
        <begin position="236"/>
        <end position="245"/>
    </location>
</feature>
<evidence type="ECO:0000256" key="2">
    <source>
        <dbReference type="ARBA" id="ARBA00022679"/>
    </source>
</evidence>
<sequence>MAILAKRPLLFVEFLGWFEEPETLYIAMEYLEEGDLTRHIGTPLLRETIRNISKQILEGLENIFVVSMSPVWVKLGDFGISKRIQAHDTTTFHTRVSTPGYSAPEALGLDSNSETSDYTNSVDIWSLGCVVYELLVGERLFVSDGQVLRYYLGKWRFPEDKLKGLSPPTDDAGILLLESMLTIQPENRPTAAGALRHAWFTGLKSDYGNSGDDQDEARQSWAESTKSRKSENKLPAHGKPKKRRSGGSPITHGNTEYTPRDTALGSKKGSPRRNDPSTPRSVVGNSAATPPDAPSIEGSLFRMEPLESQLTPRGFNATRSKGTEAQGNGQIHSTPQTYLQGDVQNTKPNLSSEYKTCYDTNENWLLNPRPPASDPSTPHLRYIYSVRSTPRTNGPMELTQKHRLPTPILDEAMARMARRQAHPARQGRFGSHDSETSANEVPQNFTPDTLGRGDGRNQDTIIKPIQDPNSGRNPNARPDLSAGQNPNTRRSPKRNTGIGRNSTAGWNPKQYHTGMLAGNPTPGEIEILDGTQSPGP</sequence>
<dbReference type="PANTHER" id="PTHR43671:SF13">
    <property type="entry name" value="SERINE_THREONINE-PROTEIN KINASE NEK2"/>
    <property type="match status" value="1"/>
</dbReference>
<dbReference type="EMBL" id="PYWC01000087">
    <property type="protein sequence ID" value="PWW73102.1"/>
    <property type="molecule type" value="Genomic_DNA"/>
</dbReference>
<keyword evidence="3" id="KW-0547">Nucleotide-binding</keyword>
<name>A0A317SFG8_9PEZI</name>
<evidence type="ECO:0000313" key="9">
    <source>
        <dbReference type="Proteomes" id="UP000246991"/>
    </source>
</evidence>
<dbReference type="InterPro" id="IPR050660">
    <property type="entry name" value="NEK_Ser/Thr_kinase"/>
</dbReference>
<evidence type="ECO:0000256" key="5">
    <source>
        <dbReference type="ARBA" id="ARBA00022840"/>
    </source>
</evidence>
<evidence type="ECO:0000256" key="1">
    <source>
        <dbReference type="ARBA" id="ARBA00012513"/>
    </source>
</evidence>
<protein>
    <recommendedName>
        <fullName evidence="1">non-specific serine/threonine protein kinase</fullName>
        <ecNumber evidence="1">2.7.11.1</ecNumber>
    </recommendedName>
</protein>
<dbReference type="GO" id="GO:0005524">
    <property type="term" value="F:ATP binding"/>
    <property type="evidence" value="ECO:0007669"/>
    <property type="project" value="UniProtKB-KW"/>
</dbReference>
<dbReference type="SUPFAM" id="SSF56112">
    <property type="entry name" value="Protein kinase-like (PK-like)"/>
    <property type="match status" value="1"/>
</dbReference>
<comment type="caution">
    <text evidence="8">The sequence shown here is derived from an EMBL/GenBank/DDBJ whole genome shotgun (WGS) entry which is preliminary data.</text>
</comment>
<evidence type="ECO:0000256" key="4">
    <source>
        <dbReference type="ARBA" id="ARBA00022777"/>
    </source>
</evidence>
<accession>A0A317SFG8</accession>
<feature type="domain" description="Protein kinase" evidence="7">
    <location>
        <begin position="1"/>
        <end position="200"/>
    </location>
</feature>
<dbReference type="Pfam" id="PF00069">
    <property type="entry name" value="Pkinase"/>
    <property type="match status" value="1"/>
</dbReference>
<dbReference type="InterPro" id="IPR011009">
    <property type="entry name" value="Kinase-like_dom_sf"/>
</dbReference>
<reference evidence="8 9" key="1">
    <citation type="submission" date="2018-03" db="EMBL/GenBank/DDBJ databases">
        <title>Genomes of Pezizomycetes fungi and the evolution of truffles.</title>
        <authorList>
            <person name="Murat C."/>
            <person name="Payen T."/>
            <person name="Noel B."/>
            <person name="Kuo A."/>
            <person name="Martin F.M."/>
        </authorList>
    </citation>
    <scope>NUCLEOTIDE SEQUENCE [LARGE SCALE GENOMIC DNA]</scope>
    <source>
        <strain evidence="8">091103-1</strain>
    </source>
</reference>
<feature type="compositionally biased region" description="Basic and acidic residues" evidence="6">
    <location>
        <begin position="225"/>
        <end position="234"/>
    </location>
</feature>
<keyword evidence="4 8" id="KW-0418">Kinase</keyword>
<feature type="region of interest" description="Disordered" evidence="6">
    <location>
        <begin position="416"/>
        <end position="536"/>
    </location>
</feature>
<feature type="compositionally biased region" description="Polar residues" evidence="6">
    <location>
        <begin position="276"/>
        <end position="288"/>
    </location>
</feature>
<gene>
    <name evidence="8" type="ORF">C7212DRAFT_366003</name>
</gene>
<keyword evidence="2" id="KW-0808">Transferase</keyword>
<feature type="compositionally biased region" description="Polar residues" evidence="6">
    <location>
        <begin position="436"/>
        <end position="447"/>
    </location>
</feature>
<dbReference type="InterPro" id="IPR000719">
    <property type="entry name" value="Prot_kinase_dom"/>
</dbReference>
<feature type="region of interest" description="Disordered" evidence="6">
    <location>
        <begin position="208"/>
        <end position="298"/>
    </location>
</feature>
<evidence type="ECO:0000259" key="7">
    <source>
        <dbReference type="PROSITE" id="PS50011"/>
    </source>
</evidence>
<evidence type="ECO:0000256" key="6">
    <source>
        <dbReference type="SAM" id="MobiDB-lite"/>
    </source>
</evidence>
<dbReference type="Gene3D" id="1.10.510.10">
    <property type="entry name" value="Transferase(Phosphotransferase) domain 1"/>
    <property type="match status" value="1"/>
</dbReference>
<feature type="compositionally biased region" description="Polar residues" evidence="6">
    <location>
        <begin position="317"/>
        <end position="342"/>
    </location>
</feature>
<dbReference type="EC" id="2.7.11.1" evidence="1"/>
<dbReference type="Proteomes" id="UP000246991">
    <property type="component" value="Unassembled WGS sequence"/>
</dbReference>
<dbReference type="PANTHER" id="PTHR43671">
    <property type="entry name" value="SERINE/THREONINE-PROTEIN KINASE NEK"/>
    <property type="match status" value="1"/>
</dbReference>
<keyword evidence="5" id="KW-0067">ATP-binding</keyword>
<dbReference type="OrthoDB" id="4772757at2759"/>